<proteinExistence type="predicted"/>
<feature type="region of interest" description="Disordered" evidence="1">
    <location>
        <begin position="1"/>
        <end position="32"/>
    </location>
</feature>
<feature type="compositionally biased region" description="Low complexity" evidence="1">
    <location>
        <begin position="882"/>
        <end position="898"/>
    </location>
</feature>
<dbReference type="InterPro" id="IPR036431">
    <property type="entry name" value="ARID_dom_sf"/>
</dbReference>
<feature type="compositionally biased region" description="Polar residues" evidence="1">
    <location>
        <begin position="845"/>
        <end position="870"/>
    </location>
</feature>
<name>A0A5M3MYM4_CONPW</name>
<feature type="compositionally biased region" description="Pro residues" evidence="1">
    <location>
        <begin position="823"/>
        <end position="839"/>
    </location>
</feature>
<dbReference type="Proteomes" id="UP000053558">
    <property type="component" value="Unassembled WGS sequence"/>
</dbReference>
<dbReference type="OrthoDB" id="1938591at2759"/>
<feature type="region of interest" description="Disordered" evidence="1">
    <location>
        <begin position="295"/>
        <end position="330"/>
    </location>
</feature>
<dbReference type="GO" id="GO:0003677">
    <property type="term" value="F:DNA binding"/>
    <property type="evidence" value="ECO:0007669"/>
    <property type="project" value="InterPro"/>
</dbReference>
<feature type="region of interest" description="Disordered" evidence="1">
    <location>
        <begin position="1041"/>
        <end position="1071"/>
    </location>
</feature>
<dbReference type="SUPFAM" id="SSF46774">
    <property type="entry name" value="ARID-like"/>
    <property type="match status" value="1"/>
</dbReference>
<evidence type="ECO:0000313" key="2">
    <source>
        <dbReference type="EMBL" id="EIW84127.1"/>
    </source>
</evidence>
<evidence type="ECO:0008006" key="4">
    <source>
        <dbReference type="Google" id="ProtNLM"/>
    </source>
</evidence>
<feature type="compositionally biased region" description="Low complexity" evidence="1">
    <location>
        <begin position="908"/>
        <end position="918"/>
    </location>
</feature>
<feature type="compositionally biased region" description="Low complexity" evidence="1">
    <location>
        <begin position="307"/>
        <end position="324"/>
    </location>
</feature>
<feature type="compositionally biased region" description="Low complexity" evidence="1">
    <location>
        <begin position="957"/>
        <end position="974"/>
    </location>
</feature>
<feature type="compositionally biased region" description="Low complexity" evidence="1">
    <location>
        <begin position="13"/>
        <end position="24"/>
    </location>
</feature>
<dbReference type="KEGG" id="cput:CONPUDRAFT_151169"/>
<comment type="caution">
    <text evidence="2">The sequence shown here is derived from an EMBL/GenBank/DDBJ whole genome shotgun (WGS) entry which is preliminary data.</text>
</comment>
<dbReference type="EMBL" id="JH711575">
    <property type="protein sequence ID" value="EIW84127.1"/>
    <property type="molecule type" value="Genomic_DNA"/>
</dbReference>
<feature type="region of interest" description="Disordered" evidence="1">
    <location>
        <begin position="1083"/>
        <end position="1130"/>
    </location>
</feature>
<feature type="compositionally biased region" description="Polar residues" evidence="1">
    <location>
        <begin position="1045"/>
        <end position="1056"/>
    </location>
</feature>
<evidence type="ECO:0000313" key="3">
    <source>
        <dbReference type="Proteomes" id="UP000053558"/>
    </source>
</evidence>
<reference evidence="3" key="1">
    <citation type="journal article" date="2012" name="Science">
        <title>The Paleozoic origin of enzymatic lignin decomposition reconstructed from 31 fungal genomes.</title>
        <authorList>
            <person name="Floudas D."/>
            <person name="Binder M."/>
            <person name="Riley R."/>
            <person name="Barry K."/>
            <person name="Blanchette R.A."/>
            <person name="Henrissat B."/>
            <person name="Martinez A.T."/>
            <person name="Otillar R."/>
            <person name="Spatafora J.W."/>
            <person name="Yadav J.S."/>
            <person name="Aerts A."/>
            <person name="Benoit I."/>
            <person name="Boyd A."/>
            <person name="Carlson A."/>
            <person name="Copeland A."/>
            <person name="Coutinho P.M."/>
            <person name="de Vries R.P."/>
            <person name="Ferreira P."/>
            <person name="Findley K."/>
            <person name="Foster B."/>
            <person name="Gaskell J."/>
            <person name="Glotzer D."/>
            <person name="Gorecki P."/>
            <person name="Heitman J."/>
            <person name="Hesse C."/>
            <person name="Hori C."/>
            <person name="Igarashi K."/>
            <person name="Jurgens J.A."/>
            <person name="Kallen N."/>
            <person name="Kersten P."/>
            <person name="Kohler A."/>
            <person name="Kuees U."/>
            <person name="Kumar T.K.A."/>
            <person name="Kuo A."/>
            <person name="LaButti K."/>
            <person name="Larrondo L.F."/>
            <person name="Lindquist E."/>
            <person name="Ling A."/>
            <person name="Lombard V."/>
            <person name="Lucas S."/>
            <person name="Lundell T."/>
            <person name="Martin R."/>
            <person name="McLaughlin D.J."/>
            <person name="Morgenstern I."/>
            <person name="Morin E."/>
            <person name="Murat C."/>
            <person name="Nagy L.G."/>
            <person name="Nolan M."/>
            <person name="Ohm R.A."/>
            <person name="Patyshakuliyeva A."/>
            <person name="Rokas A."/>
            <person name="Ruiz-Duenas F.J."/>
            <person name="Sabat G."/>
            <person name="Salamov A."/>
            <person name="Samejima M."/>
            <person name="Schmutz J."/>
            <person name="Slot J.C."/>
            <person name="St John F."/>
            <person name="Stenlid J."/>
            <person name="Sun H."/>
            <person name="Sun S."/>
            <person name="Syed K."/>
            <person name="Tsang A."/>
            <person name="Wiebenga A."/>
            <person name="Young D."/>
            <person name="Pisabarro A."/>
            <person name="Eastwood D.C."/>
            <person name="Martin F."/>
            <person name="Cullen D."/>
            <person name="Grigoriev I.V."/>
            <person name="Hibbett D.S."/>
        </authorList>
    </citation>
    <scope>NUCLEOTIDE SEQUENCE [LARGE SCALE GENOMIC DNA]</scope>
    <source>
        <strain evidence="3">RWD-64-598 SS2</strain>
    </source>
</reference>
<protein>
    <recommendedName>
        <fullName evidence="4">ARID domain-containing protein</fullName>
    </recommendedName>
</protein>
<gene>
    <name evidence="2" type="ORF">CONPUDRAFT_151169</name>
</gene>
<feature type="compositionally biased region" description="Polar residues" evidence="1">
    <location>
        <begin position="1"/>
        <end position="12"/>
    </location>
</feature>
<dbReference type="OMA" id="EQPWAIF"/>
<sequence length="1184" mass="128739">MYPSNLLPNSLVQQQSAQQSQQPSDHPMVPGIHNAEQSRMWQQLKQYHRSQGGGDMNQSQVNQQMAEFARNQMLSRPDQFPHQFNMNAARMGANPPFNDGQGNSNNPMMPSFSMGNNSMPSDINTRNAMMQALQHNQQNNVNRQMQQLMGGQNHQVSPSPNPVDLARMASQQHAQMGNAQPGSSQAMNPHMFSSPNMHSSPHPTAARPTAQVNTPHVGMTGQQPMPKPGLQDMNDRRLFLQQNIATVEGSLRALMHQRGQIPDNTFNSKLQQLQTDLKQKKELLHRFTQFVMSSQQTAANGSHPGANNMMNGSSQQSSVQSGQMPNGQSPQGWMSQNMLQNSNMGMNMMSNQQQQSGQQQMAHGMNGVNQQGNQILRQNAMAQRSVQPQQQVPGNMGNVVSNGNVQMPTPSIPTMAAGMDSIQVPPLDPMKFEMMYRQFCANQKQEFKLTVPVSDRSVELHQLHRQVMTANGLGNFPGNDRQPPRCGPMIAQQLRHIYQETLHSFDQTYSLSWRNRLRNLNNGAGSSGNAPYTPPQQPNIPAVNDNQANANRIPDNRQLAMLALRFGASTAEDMRAQGVPPHIINFVETKRPLMTFIRQQHERRMAQGSANGGLVPPRNMANGPTGAPMSTQAGPSAPARPPMNNGVQPGPVSLHDAQGMAAIQPPSMAGKIAATPAQSMGKAMQFITMMKNALAPNLANMNSVGVPDEQRLEYGQVLETVYKLCLDLEHKLAMFSVLVPNHQTIKKLVAIVLTVQRQRAELSKSSPKYIVNLQTLRDMHGQVTEALNKFQEEARKSSESAALRGMPQPGPSQLLTQSQPGPSTQPMPPTIPPGPPQMVTPPVNRTPSMNNAHLPQHKNQQLSISASPSLRNAPISHPTPPSTTASTAATPAAQAPTPQAGPSPQTPKSPKGKAASKPAPKRIRRPSKAALPQVAEHSTASASLKRVREEDSHANESSGTAPSSSAQPSSAPSPKKLKTEWEGPPDDALLKRKQDIENVNSEEDASAFLEKMSELIRLTAGSDPGINNDIAQTLDQILRGVGQDPSDNAISGSALQSRPIDNMGEPMSPSQVAANEEYLEFLDLSSFATGEEEDSASKPPTPELVSSSSTNPSPESSDADPATAATSMLDKTKVEEFDASIDLFNLGPLKDIDGGESAYYQADNWKWDGSMTTIEQPWAIFTST</sequence>
<keyword evidence="3" id="KW-1185">Reference proteome</keyword>
<organism evidence="2 3">
    <name type="scientific">Coniophora puteana (strain RWD-64-598)</name>
    <name type="common">Brown rot fungus</name>
    <dbReference type="NCBI Taxonomy" id="741705"/>
    <lineage>
        <taxon>Eukaryota</taxon>
        <taxon>Fungi</taxon>
        <taxon>Dikarya</taxon>
        <taxon>Basidiomycota</taxon>
        <taxon>Agaricomycotina</taxon>
        <taxon>Agaricomycetes</taxon>
        <taxon>Agaricomycetidae</taxon>
        <taxon>Boletales</taxon>
        <taxon>Coniophorineae</taxon>
        <taxon>Coniophoraceae</taxon>
        <taxon>Coniophora</taxon>
    </lineage>
</organism>
<dbReference type="RefSeq" id="XP_007765923.1">
    <property type="nucleotide sequence ID" value="XM_007767733.1"/>
</dbReference>
<dbReference type="CDD" id="cd16100">
    <property type="entry name" value="ARID"/>
    <property type="match status" value="1"/>
</dbReference>
<feature type="region of interest" description="Disordered" evidence="1">
    <location>
        <begin position="522"/>
        <end position="550"/>
    </location>
</feature>
<accession>A0A5M3MYM4</accession>
<feature type="region of interest" description="Disordered" evidence="1">
    <location>
        <begin position="791"/>
        <end position="1005"/>
    </location>
</feature>
<dbReference type="GeneID" id="19202818"/>
<evidence type="ECO:0000256" key="1">
    <source>
        <dbReference type="SAM" id="MobiDB-lite"/>
    </source>
</evidence>
<feature type="compositionally biased region" description="Low complexity" evidence="1">
    <location>
        <begin position="1106"/>
        <end position="1127"/>
    </location>
</feature>
<dbReference type="AlphaFoldDB" id="A0A5M3MYM4"/>
<feature type="region of interest" description="Disordered" evidence="1">
    <location>
        <begin position="608"/>
        <end position="640"/>
    </location>
</feature>